<dbReference type="InterPro" id="IPR010985">
    <property type="entry name" value="Ribbon_hlx_hlx"/>
</dbReference>
<dbReference type="PANTHER" id="PTHR36582:SF2">
    <property type="entry name" value="ANTITOXIN PARD"/>
    <property type="match status" value="1"/>
</dbReference>
<dbReference type="InParanoid" id="A0A2S8SP02"/>
<accession>A0A2S8SP02</accession>
<reference evidence="3 4" key="1">
    <citation type="journal article" date="2018" name="Syst. Appl. Microbiol.">
        <title>Abditibacterium utsteinense sp. nov., the first cultivated member of candidate phylum FBP, isolated from ice-free Antarctic soil samples.</title>
        <authorList>
            <person name="Tahon G."/>
            <person name="Tytgat B."/>
            <person name="Lebbe L."/>
            <person name="Carlier A."/>
            <person name="Willems A."/>
        </authorList>
    </citation>
    <scope>NUCLEOTIDE SEQUENCE [LARGE SCALE GENOMIC DNA]</scope>
    <source>
        <strain evidence="3 4">LMG 29911</strain>
    </source>
</reference>
<dbReference type="PANTHER" id="PTHR36582">
    <property type="entry name" value="ANTITOXIN PARD"/>
    <property type="match status" value="1"/>
</dbReference>
<protein>
    <submittedName>
        <fullName evidence="3">Putative addiction module antidote protein, CC2985 family</fullName>
    </submittedName>
</protein>
<organism evidence="3 4">
    <name type="scientific">Abditibacterium utsteinense</name>
    <dbReference type="NCBI Taxonomy" id="1960156"/>
    <lineage>
        <taxon>Bacteria</taxon>
        <taxon>Pseudomonadati</taxon>
        <taxon>Abditibacteriota</taxon>
        <taxon>Abditibacteriia</taxon>
        <taxon>Abditibacteriales</taxon>
        <taxon>Abditibacteriaceae</taxon>
        <taxon>Abditibacterium</taxon>
    </lineage>
</organism>
<dbReference type="SUPFAM" id="SSF47598">
    <property type="entry name" value="Ribbon-helix-helix"/>
    <property type="match status" value="1"/>
</dbReference>
<proteinExistence type="inferred from homology"/>
<evidence type="ECO:0000313" key="3">
    <source>
        <dbReference type="EMBL" id="PQV62518.1"/>
    </source>
</evidence>
<comment type="caution">
    <text evidence="3">The sequence shown here is derived from an EMBL/GenBank/DDBJ whole genome shotgun (WGS) entry which is preliminary data.</text>
</comment>
<dbReference type="Proteomes" id="UP000237684">
    <property type="component" value="Unassembled WGS sequence"/>
</dbReference>
<dbReference type="Gene3D" id="6.10.10.120">
    <property type="entry name" value="Antitoxin ParD1-like"/>
    <property type="match status" value="1"/>
</dbReference>
<dbReference type="Pfam" id="PF03693">
    <property type="entry name" value="ParD_antitoxin"/>
    <property type="match status" value="1"/>
</dbReference>
<dbReference type="AlphaFoldDB" id="A0A2S8SP02"/>
<dbReference type="NCBIfam" id="TIGR02606">
    <property type="entry name" value="antidote_CC2985"/>
    <property type="match status" value="1"/>
</dbReference>
<evidence type="ECO:0000256" key="2">
    <source>
        <dbReference type="ARBA" id="ARBA00022649"/>
    </source>
</evidence>
<evidence type="ECO:0000256" key="1">
    <source>
        <dbReference type="ARBA" id="ARBA00008580"/>
    </source>
</evidence>
<dbReference type="InterPro" id="IPR022789">
    <property type="entry name" value="ParD"/>
</dbReference>
<name>A0A2S8SP02_9BACT</name>
<dbReference type="EMBL" id="NIGF01000030">
    <property type="protein sequence ID" value="PQV62518.1"/>
    <property type="molecule type" value="Genomic_DNA"/>
</dbReference>
<keyword evidence="4" id="KW-1185">Reference proteome</keyword>
<dbReference type="InterPro" id="IPR038296">
    <property type="entry name" value="ParD_sf"/>
</dbReference>
<dbReference type="GO" id="GO:0006355">
    <property type="term" value="P:regulation of DNA-templated transcription"/>
    <property type="evidence" value="ECO:0007669"/>
    <property type="project" value="InterPro"/>
</dbReference>
<gene>
    <name evidence="3" type="ORF">B1R32_1305</name>
</gene>
<keyword evidence="2" id="KW-1277">Toxin-antitoxin system</keyword>
<comment type="similarity">
    <text evidence="1">Belongs to the ParD antitoxin family.</text>
</comment>
<sequence>MLYAMNVSLTPELEEMVSQKVKSGLYNSASEVVREGLRLIREQDQLREIKLEELRREIQIGIDSLDRGEGRVYSSARELIDEIKAEGRAKLKVANGKAG</sequence>
<evidence type="ECO:0000313" key="4">
    <source>
        <dbReference type="Proteomes" id="UP000237684"/>
    </source>
</evidence>